<dbReference type="AlphaFoldDB" id="A0A5E4PKG0"/>
<proteinExistence type="predicted"/>
<reference evidence="1 2" key="1">
    <citation type="submission" date="2019-08" db="EMBL/GenBank/DDBJ databases">
        <authorList>
            <person name="Guy L."/>
        </authorList>
    </citation>
    <scope>NUCLEOTIDE SEQUENCE [LARGE SCALE GENOMIC DNA]</scope>
    <source>
        <strain evidence="1 2">SGT-108</strain>
    </source>
</reference>
<gene>
    <name evidence="1" type="ORF">AQUSIP_22240</name>
</gene>
<evidence type="ECO:0000313" key="2">
    <source>
        <dbReference type="Proteomes" id="UP000324194"/>
    </source>
</evidence>
<name>A0A5E4PKG0_9COXI</name>
<dbReference type="EMBL" id="LR699119">
    <property type="protein sequence ID" value="VVC76897.1"/>
    <property type="molecule type" value="Genomic_DNA"/>
</dbReference>
<dbReference type="KEGG" id="asip:AQUSIP_22240"/>
<evidence type="ECO:0000313" key="1">
    <source>
        <dbReference type="EMBL" id="VVC76897.1"/>
    </source>
</evidence>
<protein>
    <submittedName>
        <fullName evidence="1">Uncharacterized protein</fullName>
    </submittedName>
</protein>
<accession>A0A5E4PKG0</accession>
<sequence>MSVLILSGQTRRRQSWKISVPAGEHQVIRQVNQIITTQKKIFKSYLYLKHIHRKPINEVGYGADKTSTGSCFG</sequence>
<keyword evidence="2" id="KW-1185">Reference proteome</keyword>
<organism evidence="1 2">
    <name type="scientific">Aquicella siphonis</name>
    <dbReference type="NCBI Taxonomy" id="254247"/>
    <lineage>
        <taxon>Bacteria</taxon>
        <taxon>Pseudomonadati</taxon>
        <taxon>Pseudomonadota</taxon>
        <taxon>Gammaproteobacteria</taxon>
        <taxon>Legionellales</taxon>
        <taxon>Coxiellaceae</taxon>
        <taxon>Aquicella</taxon>
    </lineage>
</organism>
<dbReference type="Proteomes" id="UP000324194">
    <property type="component" value="Chromosome 1"/>
</dbReference>